<dbReference type="SUPFAM" id="SSF88798">
    <property type="entry name" value="N-terminal, heterodimerisation domain of RBP7 (RpoE)"/>
    <property type="match status" value="1"/>
</dbReference>
<evidence type="ECO:0000256" key="2">
    <source>
        <dbReference type="ARBA" id="ARBA00009307"/>
    </source>
</evidence>
<dbReference type="CDD" id="cd04330">
    <property type="entry name" value="RNAP_III_Rpc25_N"/>
    <property type="match status" value="1"/>
</dbReference>
<dbReference type="InterPro" id="IPR045113">
    <property type="entry name" value="Rpb7-like"/>
</dbReference>
<sequence length="200" mass="23148">MFILADLKDTVRTTPNNFKQKLNDVITDELNRKLGNKVYVNVGLCIMLYDITKIEESHVFPGDGASHTNVSFRFVVFRPFMEEILIGKTRFCSADGIHVTLGFFDDIIIPPHKLPYPSRFDQRDQVWVWEYKTEEGSTHDLYVDLEELIRFRVVNEIFTEETPKPPDTVEKEETNKVAPYILHGSIDEAGLGPLLWWENA</sequence>
<dbReference type="GO" id="GO:0003899">
    <property type="term" value="F:DNA-directed RNA polymerase activity"/>
    <property type="evidence" value="ECO:0007669"/>
    <property type="project" value="InterPro"/>
</dbReference>
<dbReference type="PANTHER" id="PTHR12709">
    <property type="entry name" value="DNA-DIRECTED RNA POLYMERASE II, III"/>
    <property type="match status" value="1"/>
</dbReference>
<evidence type="ECO:0000256" key="5">
    <source>
        <dbReference type="ARBA" id="ARBA00023242"/>
    </source>
</evidence>
<name>E2BRQ7_HARSA</name>
<feature type="domain" description="RNA polymerase Rpb7-like N-terminal" evidence="6">
    <location>
        <begin position="8"/>
        <end position="64"/>
    </location>
</feature>
<accession>E2BRQ7</accession>
<dbReference type="GO" id="GO:0005666">
    <property type="term" value="C:RNA polymerase III complex"/>
    <property type="evidence" value="ECO:0007669"/>
    <property type="project" value="TreeGrafter"/>
</dbReference>
<dbReference type="Pfam" id="PF03876">
    <property type="entry name" value="SHS2_Rpb7-N"/>
    <property type="match status" value="1"/>
</dbReference>
<protein>
    <submittedName>
        <fullName evidence="8">DNA-directed RNA polymerase III subunit RPC8</fullName>
    </submittedName>
</protein>
<keyword evidence="4" id="KW-0804">Transcription</keyword>
<keyword evidence="9" id="KW-1185">Reference proteome</keyword>
<dbReference type="InterPro" id="IPR005576">
    <property type="entry name" value="Rpb7-like_N"/>
</dbReference>
<proteinExistence type="inferred from homology"/>
<dbReference type="InterPro" id="IPR036898">
    <property type="entry name" value="RNA_pol_Rpb7-like_N_sf"/>
</dbReference>
<reference evidence="8 9" key="1">
    <citation type="journal article" date="2010" name="Science">
        <title>Genomic comparison of the ants Camponotus floridanus and Harpegnathos saltator.</title>
        <authorList>
            <person name="Bonasio R."/>
            <person name="Zhang G."/>
            <person name="Ye C."/>
            <person name="Mutti N.S."/>
            <person name="Fang X."/>
            <person name="Qin N."/>
            <person name="Donahue G."/>
            <person name="Yang P."/>
            <person name="Li Q."/>
            <person name="Li C."/>
            <person name="Zhang P."/>
            <person name="Huang Z."/>
            <person name="Berger S.L."/>
            <person name="Reinberg D."/>
            <person name="Wang J."/>
            <person name="Liebig J."/>
        </authorList>
    </citation>
    <scope>NUCLEOTIDE SEQUENCE [LARGE SCALE GENOMIC DNA]</scope>
    <source>
        <strain evidence="8 9">R22 G/1</strain>
    </source>
</reference>
<comment type="subcellular location">
    <subcellularLocation>
        <location evidence="1">Nucleus</location>
    </subcellularLocation>
</comment>
<evidence type="ECO:0000259" key="6">
    <source>
        <dbReference type="Pfam" id="PF03876"/>
    </source>
</evidence>
<dbReference type="Pfam" id="PF08292">
    <property type="entry name" value="RNA_pol_Rbc25"/>
    <property type="match status" value="1"/>
</dbReference>
<dbReference type="PhylomeDB" id="E2BRQ7"/>
<evidence type="ECO:0000313" key="8">
    <source>
        <dbReference type="EMBL" id="EFN81651.1"/>
    </source>
</evidence>
<comment type="similarity">
    <text evidence="2">Belongs to the eukaryotic RPB7/RPC8 RNA polymerase subunit family.</text>
</comment>
<dbReference type="SUPFAM" id="SSF50249">
    <property type="entry name" value="Nucleic acid-binding proteins"/>
    <property type="match status" value="1"/>
</dbReference>
<dbReference type="InParanoid" id="E2BRQ7"/>
<dbReference type="Gene3D" id="3.30.1490.120">
    <property type="entry name" value="RNA polymerase Rpb7-like, N-terminal domain"/>
    <property type="match status" value="1"/>
</dbReference>
<dbReference type="GO" id="GO:0006384">
    <property type="term" value="P:transcription initiation at RNA polymerase III promoter"/>
    <property type="evidence" value="ECO:0007669"/>
    <property type="project" value="TreeGrafter"/>
</dbReference>
<evidence type="ECO:0000256" key="3">
    <source>
        <dbReference type="ARBA" id="ARBA00022478"/>
    </source>
</evidence>
<organism evidence="9">
    <name type="scientific">Harpegnathos saltator</name>
    <name type="common">Jerdon's jumping ant</name>
    <dbReference type="NCBI Taxonomy" id="610380"/>
    <lineage>
        <taxon>Eukaryota</taxon>
        <taxon>Metazoa</taxon>
        <taxon>Ecdysozoa</taxon>
        <taxon>Arthropoda</taxon>
        <taxon>Hexapoda</taxon>
        <taxon>Insecta</taxon>
        <taxon>Pterygota</taxon>
        <taxon>Neoptera</taxon>
        <taxon>Endopterygota</taxon>
        <taxon>Hymenoptera</taxon>
        <taxon>Apocrita</taxon>
        <taxon>Aculeata</taxon>
        <taxon>Formicoidea</taxon>
        <taxon>Formicidae</taxon>
        <taxon>Ponerinae</taxon>
        <taxon>Ponerini</taxon>
        <taxon>Harpegnathos</taxon>
    </lineage>
</organism>
<evidence type="ECO:0000313" key="9">
    <source>
        <dbReference type="Proteomes" id="UP000008237"/>
    </source>
</evidence>
<keyword evidence="5" id="KW-0539">Nucleus</keyword>
<gene>
    <name evidence="8" type="ORF">EAI_05441</name>
</gene>
<dbReference type="EMBL" id="GL449978">
    <property type="protein sequence ID" value="EFN81651.1"/>
    <property type="molecule type" value="Genomic_DNA"/>
</dbReference>
<dbReference type="Proteomes" id="UP000008237">
    <property type="component" value="Unassembled WGS sequence"/>
</dbReference>
<dbReference type="FunCoup" id="E2BRQ7">
    <property type="interactions" value="1254"/>
</dbReference>
<feature type="domain" description="RNA polymerase III subunit Rpc25" evidence="7">
    <location>
        <begin position="83"/>
        <end position="197"/>
    </location>
</feature>
<evidence type="ECO:0000256" key="4">
    <source>
        <dbReference type="ARBA" id="ARBA00023163"/>
    </source>
</evidence>
<dbReference type="FunFam" id="3.30.1490.120:FF:000002">
    <property type="entry name" value="DNA-directed RNA polymerase III subunit RPC8"/>
    <property type="match status" value="1"/>
</dbReference>
<dbReference type="PANTHER" id="PTHR12709:SF1">
    <property type="entry name" value="DNA-DIRECTED RNA POLYMERASE III SUBUNIT RPC8"/>
    <property type="match status" value="1"/>
</dbReference>
<keyword evidence="3 8" id="KW-0240">DNA-directed RNA polymerase</keyword>
<dbReference type="InterPro" id="IPR012340">
    <property type="entry name" value="NA-bd_OB-fold"/>
</dbReference>
<dbReference type="Gene3D" id="2.40.50.140">
    <property type="entry name" value="Nucleic acid-binding proteins"/>
    <property type="match status" value="1"/>
</dbReference>
<dbReference type="InterPro" id="IPR013238">
    <property type="entry name" value="RNA_pol_III_Rbc25"/>
</dbReference>
<dbReference type="KEGG" id="hst:105185866"/>
<dbReference type="NCBIfam" id="TIGR00448">
    <property type="entry name" value="rpoE"/>
    <property type="match status" value="1"/>
</dbReference>
<dbReference type="STRING" id="610380.E2BRQ7"/>
<dbReference type="OMA" id="LGPTLWW"/>
<dbReference type="GO" id="GO:0003677">
    <property type="term" value="F:DNA binding"/>
    <property type="evidence" value="ECO:0007669"/>
    <property type="project" value="InterPro"/>
</dbReference>
<dbReference type="AlphaFoldDB" id="E2BRQ7"/>
<evidence type="ECO:0000256" key="1">
    <source>
        <dbReference type="ARBA" id="ARBA00004123"/>
    </source>
</evidence>
<evidence type="ECO:0000259" key="7">
    <source>
        <dbReference type="Pfam" id="PF08292"/>
    </source>
</evidence>
<dbReference type="InterPro" id="IPR004519">
    <property type="entry name" value="RNAP_E/RPC8"/>
</dbReference>
<dbReference type="OrthoDB" id="10256606at2759"/>